<feature type="region of interest" description="Disordered" evidence="1">
    <location>
        <begin position="80"/>
        <end position="103"/>
    </location>
</feature>
<proteinExistence type="predicted"/>
<gene>
    <name evidence="2" type="ORF">FCM35_KLT20207</name>
</gene>
<dbReference type="AlphaFoldDB" id="A0A833VPD0"/>
<organism evidence="2 3">
    <name type="scientific">Carex littledalei</name>
    <dbReference type="NCBI Taxonomy" id="544730"/>
    <lineage>
        <taxon>Eukaryota</taxon>
        <taxon>Viridiplantae</taxon>
        <taxon>Streptophyta</taxon>
        <taxon>Embryophyta</taxon>
        <taxon>Tracheophyta</taxon>
        <taxon>Spermatophyta</taxon>
        <taxon>Magnoliopsida</taxon>
        <taxon>Liliopsida</taxon>
        <taxon>Poales</taxon>
        <taxon>Cyperaceae</taxon>
        <taxon>Cyperoideae</taxon>
        <taxon>Cariceae</taxon>
        <taxon>Carex</taxon>
        <taxon>Carex subgen. Euthyceras</taxon>
    </lineage>
</organism>
<dbReference type="EMBL" id="SWLB01000008">
    <property type="protein sequence ID" value="KAF3335700.1"/>
    <property type="molecule type" value="Genomic_DNA"/>
</dbReference>
<sequence>MEMMIAAPARGTRSSFHRFEMASKKVTRLSTLPVAEKEGKDSLDNLFVQKTEKGPFLSLSKPSDTSFHWVQLLRAFDQSKQDSGIEKKEDQPIELSHEKSEQF</sequence>
<dbReference type="OrthoDB" id="191139at2759"/>
<accession>A0A833VPD0</accession>
<evidence type="ECO:0000313" key="2">
    <source>
        <dbReference type="EMBL" id="KAF3335700.1"/>
    </source>
</evidence>
<protein>
    <submittedName>
        <fullName evidence="2">Uncharacterized protein</fullName>
    </submittedName>
</protein>
<dbReference type="Proteomes" id="UP000623129">
    <property type="component" value="Unassembled WGS sequence"/>
</dbReference>
<evidence type="ECO:0000256" key="1">
    <source>
        <dbReference type="SAM" id="MobiDB-lite"/>
    </source>
</evidence>
<reference evidence="2" key="1">
    <citation type="submission" date="2020-01" db="EMBL/GenBank/DDBJ databases">
        <title>Genome sequence of Kobresia littledalei, the first chromosome-level genome in the family Cyperaceae.</title>
        <authorList>
            <person name="Qu G."/>
        </authorList>
    </citation>
    <scope>NUCLEOTIDE SEQUENCE</scope>
    <source>
        <strain evidence="2">C.B.Clarke</strain>
        <tissue evidence="2">Leaf</tissue>
    </source>
</reference>
<comment type="caution">
    <text evidence="2">The sequence shown here is derived from an EMBL/GenBank/DDBJ whole genome shotgun (WGS) entry which is preliminary data.</text>
</comment>
<keyword evidence="3" id="KW-1185">Reference proteome</keyword>
<name>A0A833VPD0_9POAL</name>
<evidence type="ECO:0000313" key="3">
    <source>
        <dbReference type="Proteomes" id="UP000623129"/>
    </source>
</evidence>